<dbReference type="InterPro" id="IPR033910">
    <property type="entry name" value="GluRS_core"/>
</dbReference>
<dbReference type="GO" id="GO:0000049">
    <property type="term" value="F:tRNA binding"/>
    <property type="evidence" value="ECO:0007669"/>
    <property type="project" value="InterPro"/>
</dbReference>
<evidence type="ECO:0000256" key="3">
    <source>
        <dbReference type="ARBA" id="ARBA00011245"/>
    </source>
</evidence>
<dbReference type="CDD" id="cd00808">
    <property type="entry name" value="GluRS_core"/>
    <property type="match status" value="1"/>
</dbReference>
<dbReference type="EMBL" id="CACRUF010000007">
    <property type="protein sequence ID" value="VYT65797.1"/>
    <property type="molecule type" value="Genomic_DNA"/>
</dbReference>
<feature type="short sequence motif" description="'KMSKS' region" evidence="11">
    <location>
        <begin position="251"/>
        <end position="255"/>
    </location>
</feature>
<dbReference type="InterPro" id="IPR045462">
    <property type="entry name" value="aa-tRNA-synth_I_cd-bd"/>
</dbReference>
<keyword evidence="11" id="KW-0479">Metal-binding</keyword>
<feature type="short sequence motif" description="'HIGH' region" evidence="11">
    <location>
        <begin position="10"/>
        <end position="20"/>
    </location>
</feature>
<dbReference type="PRINTS" id="PR00987">
    <property type="entry name" value="TRNASYNTHGLU"/>
</dbReference>
<evidence type="ECO:0000256" key="8">
    <source>
        <dbReference type="ARBA" id="ARBA00022917"/>
    </source>
</evidence>
<proteinExistence type="inferred from homology"/>
<organism evidence="14">
    <name type="scientific">Veillonella dispar</name>
    <dbReference type="NCBI Taxonomy" id="39778"/>
    <lineage>
        <taxon>Bacteria</taxon>
        <taxon>Bacillati</taxon>
        <taxon>Bacillota</taxon>
        <taxon>Negativicutes</taxon>
        <taxon>Veillonellales</taxon>
        <taxon>Veillonellaceae</taxon>
        <taxon>Veillonella</taxon>
    </lineage>
</organism>
<feature type="binding site" evidence="11">
    <location>
        <position position="107"/>
    </location>
    <ligand>
        <name>Zn(2+)</name>
        <dbReference type="ChEBI" id="CHEBI:29105"/>
    </ligand>
</feature>
<dbReference type="InterPro" id="IPR049940">
    <property type="entry name" value="GluQ/Sye"/>
</dbReference>
<evidence type="ECO:0000256" key="5">
    <source>
        <dbReference type="ARBA" id="ARBA00022598"/>
    </source>
</evidence>
<dbReference type="GO" id="GO:0006424">
    <property type="term" value="P:glutamyl-tRNA aminoacylation"/>
    <property type="evidence" value="ECO:0007669"/>
    <property type="project" value="UniProtKB-UniRule"/>
</dbReference>
<dbReference type="InterPro" id="IPR008925">
    <property type="entry name" value="aa_tRNA-synth_I_cd-bd_sf"/>
</dbReference>
<name>A0A6N2YI98_9FIRM</name>
<feature type="binding site" evidence="11">
    <location>
        <position position="136"/>
    </location>
    <ligand>
        <name>Zn(2+)</name>
        <dbReference type="ChEBI" id="CHEBI:29105"/>
    </ligand>
</feature>
<keyword evidence="8 11" id="KW-0648">Protein biosynthesis</keyword>
<feature type="binding site" evidence="11">
    <location>
        <position position="254"/>
    </location>
    <ligand>
        <name>ATP</name>
        <dbReference type="ChEBI" id="CHEBI:30616"/>
    </ligand>
</feature>
<dbReference type="GO" id="GO:0004818">
    <property type="term" value="F:glutamate-tRNA ligase activity"/>
    <property type="evidence" value="ECO:0007669"/>
    <property type="project" value="UniProtKB-UniRule"/>
</dbReference>
<feature type="binding site" evidence="11">
    <location>
        <position position="134"/>
    </location>
    <ligand>
        <name>Zn(2+)</name>
        <dbReference type="ChEBI" id="CHEBI:29105"/>
    </ligand>
</feature>
<dbReference type="GO" id="GO:0008270">
    <property type="term" value="F:zinc ion binding"/>
    <property type="evidence" value="ECO:0007669"/>
    <property type="project" value="UniProtKB-UniRule"/>
</dbReference>
<feature type="domain" description="Glutamyl/glutaminyl-tRNA synthetase class Ib catalytic" evidence="12">
    <location>
        <begin position="4"/>
        <end position="319"/>
    </location>
</feature>
<dbReference type="Gene3D" id="3.40.50.620">
    <property type="entry name" value="HUPs"/>
    <property type="match status" value="1"/>
</dbReference>
<evidence type="ECO:0000259" key="12">
    <source>
        <dbReference type="Pfam" id="PF00749"/>
    </source>
</evidence>
<dbReference type="InterPro" id="IPR020751">
    <property type="entry name" value="aa-tRNA-synth_I_codon-bd_sub2"/>
</dbReference>
<comment type="subcellular location">
    <subcellularLocation>
        <location evidence="1 11">Cytoplasm</location>
    </subcellularLocation>
</comment>
<evidence type="ECO:0000256" key="9">
    <source>
        <dbReference type="ARBA" id="ARBA00023146"/>
    </source>
</evidence>
<evidence type="ECO:0000256" key="11">
    <source>
        <dbReference type="HAMAP-Rule" id="MF_00022"/>
    </source>
</evidence>
<keyword evidence="5 11" id="KW-0436">Ligase</keyword>
<evidence type="ECO:0000256" key="1">
    <source>
        <dbReference type="ARBA" id="ARBA00004496"/>
    </source>
</evidence>
<dbReference type="InterPro" id="IPR001412">
    <property type="entry name" value="aa-tRNA-synth_I_CS"/>
</dbReference>
<keyword evidence="7 11" id="KW-0067">ATP-binding</keyword>
<evidence type="ECO:0000256" key="4">
    <source>
        <dbReference type="ARBA" id="ARBA00022490"/>
    </source>
</evidence>
<dbReference type="Pfam" id="PF19269">
    <property type="entry name" value="Anticodon_2"/>
    <property type="match status" value="1"/>
</dbReference>
<dbReference type="PROSITE" id="PS00178">
    <property type="entry name" value="AA_TRNA_LIGASE_I"/>
    <property type="match status" value="1"/>
</dbReference>
<dbReference type="InterPro" id="IPR000924">
    <property type="entry name" value="Glu/Gln-tRNA-synth"/>
</dbReference>
<evidence type="ECO:0000256" key="7">
    <source>
        <dbReference type="ARBA" id="ARBA00022840"/>
    </source>
</evidence>
<dbReference type="FunFam" id="1.10.10.350:FF:000002">
    <property type="entry name" value="Glutamate--tRNA ligase"/>
    <property type="match status" value="1"/>
</dbReference>
<dbReference type="GO" id="GO:0005829">
    <property type="term" value="C:cytosol"/>
    <property type="evidence" value="ECO:0007669"/>
    <property type="project" value="TreeGrafter"/>
</dbReference>
<keyword evidence="9 11" id="KW-0030">Aminoacyl-tRNA synthetase</keyword>
<dbReference type="Gene3D" id="1.10.10.350">
    <property type="match status" value="1"/>
</dbReference>
<dbReference type="PANTHER" id="PTHR43311:SF2">
    <property type="entry name" value="GLUTAMATE--TRNA LIGASE, MITOCHONDRIAL-RELATED"/>
    <property type="match status" value="1"/>
</dbReference>
<dbReference type="InterPro" id="IPR020058">
    <property type="entry name" value="Glu/Gln-tRNA-synth_Ib_cat-dom"/>
</dbReference>
<keyword evidence="11" id="KW-0862">Zinc</keyword>
<comment type="subunit">
    <text evidence="3 11">Monomer.</text>
</comment>
<feature type="domain" description="Aminoacyl-tRNA synthetase class I anticodon-binding" evidence="13">
    <location>
        <begin position="334"/>
        <end position="483"/>
    </location>
</feature>
<evidence type="ECO:0000313" key="14">
    <source>
        <dbReference type="EMBL" id="VYT65797.1"/>
    </source>
</evidence>
<dbReference type="NCBIfam" id="TIGR00464">
    <property type="entry name" value="gltX_bact"/>
    <property type="match status" value="1"/>
</dbReference>
<comment type="catalytic activity">
    <reaction evidence="10 11">
        <text>tRNA(Glu) + L-glutamate + ATP = L-glutamyl-tRNA(Glu) + AMP + diphosphate</text>
        <dbReference type="Rhea" id="RHEA:23540"/>
        <dbReference type="Rhea" id="RHEA-COMP:9663"/>
        <dbReference type="Rhea" id="RHEA-COMP:9680"/>
        <dbReference type="ChEBI" id="CHEBI:29985"/>
        <dbReference type="ChEBI" id="CHEBI:30616"/>
        <dbReference type="ChEBI" id="CHEBI:33019"/>
        <dbReference type="ChEBI" id="CHEBI:78442"/>
        <dbReference type="ChEBI" id="CHEBI:78520"/>
        <dbReference type="ChEBI" id="CHEBI:456215"/>
        <dbReference type="EC" id="6.1.1.17"/>
    </reaction>
</comment>
<keyword evidence="6 11" id="KW-0547">Nucleotide-binding</keyword>
<evidence type="ECO:0000256" key="2">
    <source>
        <dbReference type="ARBA" id="ARBA00007894"/>
    </source>
</evidence>
<dbReference type="HAMAP" id="MF_00022">
    <property type="entry name" value="Glu_tRNA_synth_type1"/>
    <property type="match status" value="1"/>
</dbReference>
<sequence>MSSMKVRFAPSPTGPFHIGGARSALFNWLLARKEKGTFVLRIEDTDLARSTRESEENIKASLQWLGMNWDEGIDVGGDNGPYRQTERLDLYKEVTQRLLDEGKAYECYCTPEELDAVRQEQMDRGETPKYNGHCQHLDEETKAKYIAEGRKPTIRLRVPLNKTYAFDDMVRGHVSFESNGVGDFVIVKSDGIPVYNFAVVMDDHMMGITHVIRAEEHLSNTPRQMAIYEALGWEIPKFGHISLILGKDYKKMSKRHGATSVEQYKQLGYLPEALVNFLALLGWAPEGEEEFFTQDELIQAFSMDRVAKNPAVFDIDKLNHINFHYMKNLSDEELFHLCLPHLKEVGLAPDSLNQADIDWLTLLCSTFRDHISYGAQIKDHVGMFMGETVFLEEGHEEELRAVLNEETAPTVLGAFRSALAELDEITPDVVKATIKAVMKETALKGKFVFMPIRVALTGQMHGPDLNNIVTLLGKEKCLHRLDNVSALTK</sequence>
<dbReference type="InterPro" id="IPR014729">
    <property type="entry name" value="Rossmann-like_a/b/a_fold"/>
</dbReference>
<dbReference type="Pfam" id="PF00749">
    <property type="entry name" value="tRNA-synt_1c"/>
    <property type="match status" value="1"/>
</dbReference>
<comment type="function">
    <text evidence="11">Catalyzes the attachment of glutamate to tRNA(Glu) in a two-step reaction: glutamate is first activated by ATP to form Glu-AMP and then transferred to the acceptor end of tRNA(Glu).</text>
</comment>
<dbReference type="SUPFAM" id="SSF48163">
    <property type="entry name" value="An anticodon-binding domain of class I aminoacyl-tRNA synthetases"/>
    <property type="match status" value="1"/>
</dbReference>
<comment type="similarity">
    <text evidence="2 11">Belongs to the class-I aminoacyl-tRNA synthetase family. Glutamate--tRNA ligase type 1 subfamily.</text>
</comment>
<dbReference type="FunFam" id="3.40.50.620:FF:000007">
    <property type="entry name" value="Glutamate--tRNA ligase"/>
    <property type="match status" value="1"/>
</dbReference>
<feature type="binding site" evidence="11">
    <location>
        <position position="109"/>
    </location>
    <ligand>
        <name>Zn(2+)</name>
        <dbReference type="ChEBI" id="CHEBI:29105"/>
    </ligand>
</feature>
<gene>
    <name evidence="14" type="primary">gltX_1</name>
    <name evidence="11" type="synonym">gltX</name>
    <name evidence="14" type="ORF">VDLFYP95_00391</name>
</gene>
<dbReference type="AlphaFoldDB" id="A0A6N2YI98"/>
<evidence type="ECO:0000256" key="10">
    <source>
        <dbReference type="ARBA" id="ARBA00048351"/>
    </source>
</evidence>
<dbReference type="GO" id="GO:0005524">
    <property type="term" value="F:ATP binding"/>
    <property type="evidence" value="ECO:0007669"/>
    <property type="project" value="UniProtKB-UniRule"/>
</dbReference>
<reference evidence="14" key="1">
    <citation type="submission" date="2019-11" db="EMBL/GenBank/DDBJ databases">
        <authorList>
            <person name="Feng L."/>
        </authorList>
    </citation>
    <scope>NUCLEOTIDE SEQUENCE</scope>
    <source>
        <strain evidence="14">VdisparLFYP95</strain>
    </source>
</reference>
<protein>
    <recommendedName>
        <fullName evidence="11">Glutamate--tRNA ligase</fullName>
        <ecNumber evidence="11">6.1.1.17</ecNumber>
    </recommendedName>
    <alternativeName>
        <fullName evidence="11">Glutamyl-tRNA synthetase</fullName>
        <shortName evidence="11">GluRS</shortName>
    </alternativeName>
</protein>
<comment type="cofactor">
    <cofactor evidence="11">
        <name>Zn(2+)</name>
        <dbReference type="ChEBI" id="CHEBI:29105"/>
    </cofactor>
    <text evidence="11">Binds 1 zinc ion per subunit.</text>
</comment>
<dbReference type="EC" id="6.1.1.17" evidence="11"/>
<keyword evidence="4 11" id="KW-0963">Cytoplasm</keyword>
<accession>A0A6N2YI98</accession>
<dbReference type="RefSeq" id="WP_156718954.1">
    <property type="nucleotide sequence ID" value="NZ_CACRUF010000007.1"/>
</dbReference>
<evidence type="ECO:0000256" key="6">
    <source>
        <dbReference type="ARBA" id="ARBA00022741"/>
    </source>
</evidence>
<dbReference type="SUPFAM" id="SSF52374">
    <property type="entry name" value="Nucleotidylyl transferase"/>
    <property type="match status" value="1"/>
</dbReference>
<dbReference type="InterPro" id="IPR004527">
    <property type="entry name" value="Glu-tRNA-ligase_bac/mito"/>
</dbReference>
<evidence type="ECO:0000259" key="13">
    <source>
        <dbReference type="Pfam" id="PF19269"/>
    </source>
</evidence>
<dbReference type="PANTHER" id="PTHR43311">
    <property type="entry name" value="GLUTAMATE--TRNA LIGASE"/>
    <property type="match status" value="1"/>
</dbReference>